<keyword evidence="3" id="KW-1185">Reference proteome</keyword>
<reference evidence="2 3" key="1">
    <citation type="journal article" date="2018" name="Nat. Ecol. Evol.">
        <title>Shark genomes provide insights into elasmobranch evolution and the origin of vertebrates.</title>
        <authorList>
            <person name="Hara Y"/>
            <person name="Yamaguchi K"/>
            <person name="Onimaru K"/>
            <person name="Kadota M"/>
            <person name="Koyanagi M"/>
            <person name="Keeley SD"/>
            <person name="Tatsumi K"/>
            <person name="Tanaka K"/>
            <person name="Motone F"/>
            <person name="Kageyama Y"/>
            <person name="Nozu R"/>
            <person name="Adachi N"/>
            <person name="Nishimura O"/>
            <person name="Nakagawa R"/>
            <person name="Tanegashima C"/>
            <person name="Kiyatake I"/>
            <person name="Matsumoto R"/>
            <person name="Murakumo K"/>
            <person name="Nishida K"/>
            <person name="Terakita A"/>
            <person name="Kuratani S"/>
            <person name="Sato K"/>
            <person name="Hyodo S Kuraku.S."/>
        </authorList>
    </citation>
    <scope>NUCLEOTIDE SEQUENCE [LARGE SCALE GENOMIC DNA]</scope>
</reference>
<dbReference type="AlphaFoldDB" id="A0A401RWY7"/>
<comment type="caution">
    <text evidence="2">The sequence shown here is derived from an EMBL/GenBank/DDBJ whole genome shotgun (WGS) entry which is preliminary data.</text>
</comment>
<feature type="compositionally biased region" description="Basic residues" evidence="1">
    <location>
        <begin position="157"/>
        <end position="171"/>
    </location>
</feature>
<feature type="region of interest" description="Disordered" evidence="1">
    <location>
        <begin position="147"/>
        <end position="177"/>
    </location>
</feature>
<dbReference type="PANTHER" id="PTHR22444:SF1">
    <property type="entry name" value="GLUTAMATE-RICH PROTEIN 1"/>
    <property type="match status" value="1"/>
</dbReference>
<feature type="compositionally biased region" description="Polar residues" evidence="1">
    <location>
        <begin position="69"/>
        <end position="82"/>
    </location>
</feature>
<organism evidence="2 3">
    <name type="scientific">Chiloscyllium punctatum</name>
    <name type="common">Brownbanded bambooshark</name>
    <name type="synonym">Hemiscyllium punctatum</name>
    <dbReference type="NCBI Taxonomy" id="137246"/>
    <lineage>
        <taxon>Eukaryota</taxon>
        <taxon>Metazoa</taxon>
        <taxon>Chordata</taxon>
        <taxon>Craniata</taxon>
        <taxon>Vertebrata</taxon>
        <taxon>Chondrichthyes</taxon>
        <taxon>Elasmobranchii</taxon>
        <taxon>Galeomorphii</taxon>
        <taxon>Galeoidea</taxon>
        <taxon>Orectolobiformes</taxon>
        <taxon>Hemiscylliidae</taxon>
        <taxon>Chiloscyllium</taxon>
    </lineage>
</organism>
<gene>
    <name evidence="2" type="ORF">chiPu_0001062</name>
</gene>
<evidence type="ECO:0000313" key="3">
    <source>
        <dbReference type="Proteomes" id="UP000287033"/>
    </source>
</evidence>
<protein>
    <submittedName>
        <fullName evidence="2">Uncharacterized protein</fullName>
    </submittedName>
</protein>
<dbReference type="OrthoDB" id="9950365at2759"/>
<dbReference type="EMBL" id="BEZZ01000015">
    <property type="protein sequence ID" value="GCC22674.1"/>
    <property type="molecule type" value="Genomic_DNA"/>
</dbReference>
<feature type="region of interest" description="Disordered" evidence="1">
    <location>
        <begin position="16"/>
        <end position="119"/>
    </location>
</feature>
<evidence type="ECO:0000313" key="2">
    <source>
        <dbReference type="EMBL" id="GCC22674.1"/>
    </source>
</evidence>
<dbReference type="PANTHER" id="PTHR22444">
    <property type="entry name" value="GLUTAMATE-RICH PROTEIN 1"/>
    <property type="match status" value="1"/>
</dbReference>
<evidence type="ECO:0000256" key="1">
    <source>
        <dbReference type="SAM" id="MobiDB-lite"/>
    </source>
</evidence>
<feature type="compositionally biased region" description="Basic and acidic residues" evidence="1">
    <location>
        <begin position="35"/>
        <end position="49"/>
    </location>
</feature>
<feature type="compositionally biased region" description="Acidic residues" evidence="1">
    <location>
        <begin position="194"/>
        <end position="203"/>
    </location>
</feature>
<proteinExistence type="predicted"/>
<dbReference type="OMA" id="XHARVIS"/>
<feature type="region of interest" description="Disordered" evidence="1">
    <location>
        <begin position="190"/>
        <end position="211"/>
    </location>
</feature>
<feature type="compositionally biased region" description="Basic residues" evidence="1">
    <location>
        <begin position="103"/>
        <end position="113"/>
    </location>
</feature>
<dbReference type="Proteomes" id="UP000287033">
    <property type="component" value="Unassembled WGS sequence"/>
</dbReference>
<accession>A0A401RWY7</accession>
<dbReference type="InterPro" id="IPR026719">
    <property type="entry name" value="ERICH1"/>
</dbReference>
<sequence length="211" mass="24068">MVDRRRVFEQKVLKKLYSSPPPERKIPEALTTTFRAEKEQEKERSKSTGDSKGNAQIRPVNKKVYTVSLPPSGNEVCSTRLNEQYESQDSSEQSEEEDFSQKFPRKRKRRRKLNSSLLDHIKKNVPSVLQQSEDVENGIENTLHLDSAKSGAEALTKNRKRKLKKKRHKERLKAAGLAPRATAVEFMYQPAEGSSEEGVAESEESLRLLNS</sequence>
<name>A0A401RWY7_CHIPU</name>
<dbReference type="STRING" id="137246.A0A401RWY7"/>